<feature type="domain" description="Creatinase N-terminal" evidence="7">
    <location>
        <begin position="8"/>
        <end position="138"/>
    </location>
</feature>
<evidence type="ECO:0000256" key="1">
    <source>
        <dbReference type="ARBA" id="ARBA00022670"/>
    </source>
</evidence>
<evidence type="ECO:0000259" key="7">
    <source>
        <dbReference type="Pfam" id="PF01321"/>
    </source>
</evidence>
<dbReference type="EMBL" id="CP001276">
    <property type="protein sequence ID" value="ACM06972.1"/>
    <property type="molecule type" value="Genomic_DNA"/>
</dbReference>
<keyword evidence="1" id="KW-0645">Protease</keyword>
<dbReference type="PROSITE" id="PS00491">
    <property type="entry name" value="PROLINE_PEPTIDASE"/>
    <property type="match status" value="1"/>
</dbReference>
<evidence type="ECO:0000256" key="2">
    <source>
        <dbReference type="ARBA" id="ARBA00022723"/>
    </source>
</evidence>
<dbReference type="PANTHER" id="PTHR46112:SF3">
    <property type="entry name" value="AMINOPEPTIDASE YPDF"/>
    <property type="match status" value="1"/>
</dbReference>
<evidence type="ECO:0000256" key="5">
    <source>
        <dbReference type="RuleBase" id="RU000590"/>
    </source>
</evidence>
<name>B9L459_THERP</name>
<dbReference type="Gene3D" id="3.40.350.10">
    <property type="entry name" value="Creatinase/prolidase N-terminal domain"/>
    <property type="match status" value="1"/>
</dbReference>
<keyword evidence="3" id="KW-0378">Hydrolase</keyword>
<dbReference type="Proteomes" id="UP000000447">
    <property type="component" value="Plasmid unnamed"/>
</dbReference>
<dbReference type="SUPFAM" id="SSF53092">
    <property type="entry name" value="Creatinase/prolidase N-terminal domain"/>
    <property type="match status" value="1"/>
</dbReference>
<keyword evidence="9" id="KW-1185">Reference proteome</keyword>
<dbReference type="OrthoDB" id="9806388at2"/>
<dbReference type="InterPro" id="IPR050659">
    <property type="entry name" value="Peptidase_M24B"/>
</dbReference>
<geneLocation type="plasmid" evidence="9">
    <name>Tros</name>
</geneLocation>
<dbReference type="GO" id="GO:0008237">
    <property type="term" value="F:metallopeptidase activity"/>
    <property type="evidence" value="ECO:0007669"/>
    <property type="project" value="UniProtKB-KW"/>
</dbReference>
<protein>
    <submittedName>
        <fullName evidence="8">Dipeptidase</fullName>
    </submittedName>
</protein>
<dbReference type="GO" id="GO:0046872">
    <property type="term" value="F:metal ion binding"/>
    <property type="evidence" value="ECO:0007669"/>
    <property type="project" value="UniProtKB-KW"/>
</dbReference>
<dbReference type="InterPro" id="IPR001131">
    <property type="entry name" value="Peptidase_M24B_aminopep-P_CS"/>
</dbReference>
<comment type="similarity">
    <text evidence="5">Belongs to the peptidase M24B family.</text>
</comment>
<evidence type="ECO:0000259" key="6">
    <source>
        <dbReference type="Pfam" id="PF00557"/>
    </source>
</evidence>
<dbReference type="PANTHER" id="PTHR46112">
    <property type="entry name" value="AMINOPEPTIDASE"/>
    <property type="match status" value="1"/>
</dbReference>
<dbReference type="RefSeq" id="WP_012642959.1">
    <property type="nucleotide sequence ID" value="NC_011961.1"/>
</dbReference>
<sequence length="366" mass="39949">MHDEIAQRLTRFRHALVSSGIDAAIVGPSADFRYLTGHPAASSERLLALVVPQAGETFLLVPELESTRFSETLPFSLRTWKDGEDPIRLLAAHLERLGVGTIGVNDEFWAAFLLPLQAALPTRNFTRVSLILQALRRIKSAAEIALVREAVARVDAAWQRFCASEHLTGRTERQVARRLTELLLEEGLDHVAFCIVASGPHAASPHHEPTDRIIQAGDPVVIDVGGPYHGYFADLTRTPVAGSLADPDFATAYEAVLEAQQAAFAAMRPGASCEEIDRIARDVLATHGLAEAFLHRLGHGLGLSVHEPPYLVQGNPERLEPGMIVTDEPGVYLRGRWGLRIEDVVLITAEGAERLTRAPHELLALP</sequence>
<organism evidence="8 9">
    <name type="scientific">Thermomicrobium roseum (strain ATCC 27502 / DSM 5159 / P-2)</name>
    <dbReference type="NCBI Taxonomy" id="309801"/>
    <lineage>
        <taxon>Bacteria</taxon>
        <taxon>Pseudomonadati</taxon>
        <taxon>Thermomicrobiota</taxon>
        <taxon>Thermomicrobia</taxon>
        <taxon>Thermomicrobiales</taxon>
        <taxon>Thermomicrobiaceae</taxon>
        <taxon>Thermomicrobium</taxon>
    </lineage>
</organism>
<dbReference type="eggNOG" id="COG0006">
    <property type="taxonomic scope" value="Bacteria"/>
</dbReference>
<dbReference type="Pfam" id="PF01321">
    <property type="entry name" value="Creatinase_N"/>
    <property type="match status" value="1"/>
</dbReference>
<dbReference type="HOGENOM" id="CLU_017266_4_1_0"/>
<dbReference type="GO" id="GO:0006508">
    <property type="term" value="P:proteolysis"/>
    <property type="evidence" value="ECO:0007669"/>
    <property type="project" value="UniProtKB-KW"/>
</dbReference>
<gene>
    <name evidence="8" type="ordered locus">trd_A0573</name>
</gene>
<evidence type="ECO:0000256" key="3">
    <source>
        <dbReference type="ARBA" id="ARBA00022801"/>
    </source>
</evidence>
<dbReference type="InterPro" id="IPR029149">
    <property type="entry name" value="Creatin/AminoP/Spt16_N"/>
</dbReference>
<keyword evidence="4" id="KW-0482">Metalloprotease</keyword>
<dbReference type="InterPro" id="IPR000587">
    <property type="entry name" value="Creatinase_N"/>
</dbReference>
<dbReference type="InterPro" id="IPR000994">
    <property type="entry name" value="Pept_M24"/>
</dbReference>
<dbReference type="AlphaFoldDB" id="B9L459"/>
<dbReference type="SUPFAM" id="SSF55920">
    <property type="entry name" value="Creatinase/aminopeptidase"/>
    <property type="match status" value="1"/>
</dbReference>
<evidence type="ECO:0000313" key="9">
    <source>
        <dbReference type="Proteomes" id="UP000000447"/>
    </source>
</evidence>
<dbReference type="Pfam" id="PF00557">
    <property type="entry name" value="Peptidase_M24"/>
    <property type="match status" value="1"/>
</dbReference>
<dbReference type="Gene3D" id="3.90.230.10">
    <property type="entry name" value="Creatinase/methionine aminopeptidase superfamily"/>
    <property type="match status" value="1"/>
</dbReference>
<dbReference type="KEGG" id="tro:trd_A0573"/>
<keyword evidence="2 5" id="KW-0479">Metal-binding</keyword>
<dbReference type="InterPro" id="IPR036005">
    <property type="entry name" value="Creatinase/aminopeptidase-like"/>
</dbReference>
<accession>B9L459</accession>
<evidence type="ECO:0000313" key="8">
    <source>
        <dbReference type="EMBL" id="ACM06972.1"/>
    </source>
</evidence>
<keyword evidence="8" id="KW-0614">Plasmid</keyword>
<feature type="domain" description="Peptidase M24" evidence="6">
    <location>
        <begin position="146"/>
        <end position="349"/>
    </location>
</feature>
<evidence type="ECO:0000256" key="4">
    <source>
        <dbReference type="ARBA" id="ARBA00023049"/>
    </source>
</evidence>
<reference evidence="8 9" key="1">
    <citation type="journal article" date="2009" name="PLoS ONE">
        <title>Complete genome sequence of the aerobic CO-oxidizing thermophile Thermomicrobium roseum.</title>
        <authorList>
            <person name="Wu D."/>
            <person name="Raymond J."/>
            <person name="Wu M."/>
            <person name="Chatterji S."/>
            <person name="Ren Q."/>
            <person name="Graham J.E."/>
            <person name="Bryant D.A."/>
            <person name="Robb F."/>
            <person name="Colman A."/>
            <person name="Tallon L.J."/>
            <person name="Badger J.H."/>
            <person name="Madupu R."/>
            <person name="Ward N.L."/>
            <person name="Eisen J.A."/>
        </authorList>
    </citation>
    <scope>NUCLEOTIDE SEQUENCE [LARGE SCALE GENOMIC DNA]</scope>
    <source>
        <strain evidence="9">ATCC 27502 / DSM 5159 / P-2</strain>
        <plasmid evidence="8">unnamed</plasmid>
    </source>
</reference>
<proteinExistence type="inferred from homology"/>